<dbReference type="PANTHER" id="PTHR35105">
    <property type="entry name" value="EXPRESSED PROTEIN"/>
    <property type="match status" value="1"/>
</dbReference>
<protein>
    <submittedName>
        <fullName evidence="1">Glycosyltransferase</fullName>
    </submittedName>
</protein>
<dbReference type="OrthoDB" id="7340531at2"/>
<dbReference type="SUPFAM" id="SSF53448">
    <property type="entry name" value="Nucleotide-diphospho-sugar transferases"/>
    <property type="match status" value="1"/>
</dbReference>
<organism evidence="1 2">
    <name type="scientific">Phyllobacterium zundukense</name>
    <dbReference type="NCBI Taxonomy" id="1867719"/>
    <lineage>
        <taxon>Bacteria</taxon>
        <taxon>Pseudomonadati</taxon>
        <taxon>Pseudomonadota</taxon>
        <taxon>Alphaproteobacteria</taxon>
        <taxon>Hyphomicrobiales</taxon>
        <taxon>Phyllobacteriaceae</taxon>
        <taxon>Phyllobacterium</taxon>
    </lineage>
</organism>
<dbReference type="EMBL" id="MZMT01000020">
    <property type="protein sequence ID" value="PIO45459.1"/>
    <property type="molecule type" value="Genomic_DNA"/>
</dbReference>
<name>A0A2N9W141_9HYPH</name>
<dbReference type="KEGG" id="pht:BLM14_01710"/>
<dbReference type="AlphaFoldDB" id="A0A2N9W141"/>
<evidence type="ECO:0000313" key="1">
    <source>
        <dbReference type="EMBL" id="PIO45459.1"/>
    </source>
</evidence>
<proteinExistence type="predicted"/>
<keyword evidence="2" id="KW-1185">Reference proteome</keyword>
<dbReference type="RefSeq" id="WP_099997821.1">
    <property type="nucleotide sequence ID" value="NZ_CP017940.1"/>
</dbReference>
<evidence type="ECO:0000313" key="2">
    <source>
        <dbReference type="Proteomes" id="UP000232163"/>
    </source>
</evidence>
<dbReference type="GO" id="GO:0016740">
    <property type="term" value="F:transferase activity"/>
    <property type="evidence" value="ECO:0007669"/>
    <property type="project" value="UniProtKB-KW"/>
</dbReference>
<dbReference type="Gene3D" id="3.90.550.10">
    <property type="entry name" value="Spore Coat Polysaccharide Biosynthesis Protein SpsA, Chain A"/>
    <property type="match status" value="1"/>
</dbReference>
<keyword evidence="1" id="KW-0808">Transferase</keyword>
<dbReference type="InterPro" id="IPR029044">
    <property type="entry name" value="Nucleotide-diphossugar_trans"/>
</dbReference>
<reference evidence="1 2" key="1">
    <citation type="journal article" date="2017" name="Int J Environ Stud">
        <title>Does the Miocene-Pliocene relict legume Oxytropis triphylla form nitrogen-fixing nodules with a combination of bacterial strains?</title>
        <authorList>
            <person name="Safronova V."/>
            <person name="Belimov A."/>
            <person name="Sazanova A."/>
            <person name="Kuznetsova I."/>
            <person name="Popova J."/>
            <person name="Andronov E."/>
            <person name="Verkhozina A."/>
            <person name="Tikhonovich I."/>
        </authorList>
    </citation>
    <scope>NUCLEOTIDE SEQUENCE [LARGE SCALE GENOMIC DNA]</scope>
    <source>
        <strain evidence="1 2">Tri-38</strain>
    </source>
</reference>
<accession>A0A2N9W141</accession>
<gene>
    <name evidence="1" type="ORF">B5P45_08325</name>
</gene>
<comment type="caution">
    <text evidence="1">The sequence shown here is derived from an EMBL/GenBank/DDBJ whole genome shotgun (WGS) entry which is preliminary data.</text>
</comment>
<dbReference type="PANTHER" id="PTHR35105:SF2">
    <property type="entry name" value="PROTEIN CDI"/>
    <property type="match status" value="1"/>
</dbReference>
<dbReference type="Proteomes" id="UP000232163">
    <property type="component" value="Unassembled WGS sequence"/>
</dbReference>
<sequence>MQNDLDIYVGWDSREPVAYEVAKSTALKHATIPVRVIPIKLDELVEKGAYTRDIDPLASTEFTYSRFFTPWLAGYKGWALFCDCDFLFFGDVAKLLEYRDESKAVICVKHDYTPKEATKMDGKVQTSYPRKNWSSFMLFNCDHPSTRKLTPELINRESGAYLHRMQWAQDNEIGEIPVEWNWLEGWNEKPANGYPNAVHFTNGGPWFKDWQNVDYADEWRAAASAVDPDWKTI</sequence>